<comment type="similarity">
    <text evidence="7">Belongs to the chloroperoxidase family.</text>
</comment>
<comment type="cofactor">
    <cofactor evidence="1">
        <name>heme b</name>
        <dbReference type="ChEBI" id="CHEBI:60344"/>
    </cofactor>
</comment>
<dbReference type="Gene3D" id="1.10.489.10">
    <property type="entry name" value="Chloroperoxidase-like"/>
    <property type="match status" value="2"/>
</dbReference>
<keyword evidence="6" id="KW-0408">Iron</keyword>
<dbReference type="PANTHER" id="PTHR33577">
    <property type="entry name" value="STERIGMATOCYSTIN BIOSYNTHESIS PEROXIDASE STCC-RELATED"/>
    <property type="match status" value="1"/>
</dbReference>
<evidence type="ECO:0000256" key="7">
    <source>
        <dbReference type="ARBA" id="ARBA00025795"/>
    </source>
</evidence>
<evidence type="ECO:0000313" key="9">
    <source>
        <dbReference type="EMBL" id="RLO12238.1"/>
    </source>
</evidence>
<keyword evidence="3" id="KW-0349">Heme</keyword>
<organism evidence="9 10">
    <name type="scientific">Aphanomyces astaci</name>
    <name type="common">Crayfish plague agent</name>
    <dbReference type="NCBI Taxonomy" id="112090"/>
    <lineage>
        <taxon>Eukaryota</taxon>
        <taxon>Sar</taxon>
        <taxon>Stramenopiles</taxon>
        <taxon>Oomycota</taxon>
        <taxon>Saprolegniomycetes</taxon>
        <taxon>Saprolegniales</taxon>
        <taxon>Verrucalvaceae</taxon>
        <taxon>Aphanomyces</taxon>
    </lineage>
</organism>
<evidence type="ECO:0000313" key="10">
    <source>
        <dbReference type="Proteomes" id="UP000275652"/>
    </source>
</evidence>
<protein>
    <recommendedName>
        <fullName evidence="8">Heme haloperoxidase family profile domain-containing protein</fullName>
    </recommendedName>
</protein>
<evidence type="ECO:0000256" key="6">
    <source>
        <dbReference type="ARBA" id="ARBA00023004"/>
    </source>
</evidence>
<evidence type="ECO:0000256" key="1">
    <source>
        <dbReference type="ARBA" id="ARBA00001970"/>
    </source>
</evidence>
<dbReference type="PROSITE" id="PS51405">
    <property type="entry name" value="HEME_HALOPEROXIDASE"/>
    <property type="match status" value="2"/>
</dbReference>
<gene>
    <name evidence="9" type="ORF">DYB28_015547</name>
</gene>
<evidence type="ECO:0000259" key="8">
    <source>
        <dbReference type="PROSITE" id="PS51405"/>
    </source>
</evidence>
<dbReference type="AlphaFoldDB" id="A0A9X8EBH2"/>
<evidence type="ECO:0000256" key="3">
    <source>
        <dbReference type="ARBA" id="ARBA00022617"/>
    </source>
</evidence>
<dbReference type="InterPro" id="IPR036851">
    <property type="entry name" value="Chloroperoxidase-like_sf"/>
</dbReference>
<dbReference type="Proteomes" id="UP000275652">
    <property type="component" value="Unassembled WGS sequence"/>
</dbReference>
<sequence>GAGCCRASDLVQPLAKNAAATWKCTDPTNMSPCPFVNALANHNLLPRSGISSDDIKAALATMECDAMIQTVFSGSTAMKVGSTVHGKQQLTLAQLSYHNSIEHDASLTRQDANVGSHVQLDMALLGQLLSMSTDGVYITKTQLAKYRALREAHSRTYNPAFTFGPRQQFLAYGEAALLVLALRDSTGHVRVDWLRMVLEQEKLPFDLKWRTRPICIADVLGLAGELRGEAFEWGGCAHSTPGGADQFTNWTESDATNVSPCPFLNAFANHGLLPRTGITVDNIKSALTIFQVDEALQKLFTGSTITSLGSVAAAKEEGATEDAETPKTLSLSSLGQHNAMEHDASLTRPDAGLGDSVKLDSALLDQLVALSADGQYITKAHIGHFRAIREEHSKANNDAFVFDAKQQFLAYAEAALLLLALRDSTGNIKVDWLKLVFEQEKLPLELGWEVRPITADEVLGLASELRGGDPFDKSVFDQFN</sequence>
<keyword evidence="4" id="KW-0479">Metal-binding</keyword>
<evidence type="ECO:0000256" key="2">
    <source>
        <dbReference type="ARBA" id="ARBA00022559"/>
    </source>
</evidence>
<feature type="domain" description="Heme haloperoxidase family profile" evidence="8">
    <location>
        <begin position="12"/>
        <end position="228"/>
    </location>
</feature>
<accession>A0A9X8EBH2</accession>
<feature type="non-terminal residue" evidence="9">
    <location>
        <position position="1"/>
    </location>
</feature>
<dbReference type="PANTHER" id="PTHR33577:SF9">
    <property type="entry name" value="PEROXIDASE STCC"/>
    <property type="match status" value="1"/>
</dbReference>
<dbReference type="Pfam" id="PF01328">
    <property type="entry name" value="Peroxidase_2"/>
    <property type="match status" value="2"/>
</dbReference>
<comment type="caution">
    <text evidence="9">The sequence shown here is derived from an EMBL/GenBank/DDBJ whole genome shotgun (WGS) entry which is preliminary data.</text>
</comment>
<evidence type="ECO:0000256" key="4">
    <source>
        <dbReference type="ARBA" id="ARBA00022723"/>
    </source>
</evidence>
<reference evidence="9 10" key="1">
    <citation type="journal article" date="2018" name="J. Invertebr. Pathol.">
        <title>New genotyping method for the causative agent of crayfish plague (Aphanomyces astaci) based on whole genome data.</title>
        <authorList>
            <person name="Minardi D."/>
            <person name="Studholme D.J."/>
            <person name="van der Giezen M."/>
            <person name="Pretto T."/>
            <person name="Oidtmann B."/>
        </authorList>
    </citation>
    <scope>NUCLEOTIDE SEQUENCE [LARGE SCALE GENOMIC DNA]</scope>
    <source>
        <strain evidence="9 10">KB13</strain>
    </source>
</reference>
<evidence type="ECO:0000256" key="5">
    <source>
        <dbReference type="ARBA" id="ARBA00023002"/>
    </source>
</evidence>
<dbReference type="GO" id="GO:0046872">
    <property type="term" value="F:metal ion binding"/>
    <property type="evidence" value="ECO:0007669"/>
    <property type="project" value="UniProtKB-KW"/>
</dbReference>
<keyword evidence="5" id="KW-0560">Oxidoreductase</keyword>
<name>A0A9X8EBH2_APHAT</name>
<dbReference type="SUPFAM" id="SSF47571">
    <property type="entry name" value="Cloroperoxidase"/>
    <property type="match status" value="2"/>
</dbReference>
<proteinExistence type="inferred from homology"/>
<dbReference type="EMBL" id="QUTI01014086">
    <property type="protein sequence ID" value="RLO12238.1"/>
    <property type="molecule type" value="Genomic_DNA"/>
</dbReference>
<dbReference type="InterPro" id="IPR000028">
    <property type="entry name" value="Chloroperoxidase"/>
</dbReference>
<feature type="domain" description="Heme haloperoxidase family profile" evidence="8">
    <location>
        <begin position="243"/>
        <end position="467"/>
    </location>
</feature>
<dbReference type="GO" id="GO:0004601">
    <property type="term" value="F:peroxidase activity"/>
    <property type="evidence" value="ECO:0007669"/>
    <property type="project" value="UniProtKB-KW"/>
</dbReference>
<keyword evidence="2" id="KW-0575">Peroxidase</keyword>